<feature type="transmembrane region" description="Helical" evidence="2">
    <location>
        <begin position="369"/>
        <end position="398"/>
    </location>
</feature>
<feature type="transmembrane region" description="Helical" evidence="2">
    <location>
        <begin position="410"/>
        <end position="433"/>
    </location>
</feature>
<proteinExistence type="predicted"/>
<dbReference type="Proteomes" id="UP000019384">
    <property type="component" value="Unassembled WGS sequence"/>
</dbReference>
<gene>
    <name evidence="3" type="ORF">KUCA_T00000107001</name>
</gene>
<keyword evidence="2" id="KW-0472">Membrane</keyword>
<keyword evidence="2" id="KW-0812">Transmembrane</keyword>
<dbReference type="OrthoDB" id="4073891at2759"/>
<feature type="compositionally biased region" description="Polar residues" evidence="1">
    <location>
        <begin position="111"/>
        <end position="132"/>
    </location>
</feature>
<dbReference type="HOGENOM" id="CLU_548676_0_0_1"/>
<evidence type="ECO:0000313" key="4">
    <source>
        <dbReference type="Proteomes" id="UP000019384"/>
    </source>
</evidence>
<feature type="region of interest" description="Disordered" evidence="1">
    <location>
        <begin position="95"/>
        <end position="132"/>
    </location>
</feature>
<feature type="region of interest" description="Disordered" evidence="1">
    <location>
        <begin position="40"/>
        <end position="63"/>
    </location>
</feature>
<dbReference type="RefSeq" id="XP_022456164.1">
    <property type="nucleotide sequence ID" value="XM_022604613.1"/>
</dbReference>
<reference evidence="3" key="2">
    <citation type="submission" date="2014-02" db="EMBL/GenBank/DDBJ databases">
        <title>Complete DNA sequence of /Kuraishia capsulata/ illustrates novel genomic features among budding yeasts (/Saccharomycotina/).</title>
        <authorList>
            <person name="Morales L."/>
            <person name="Noel B."/>
            <person name="Porcel B."/>
            <person name="Marcet-Houben M."/>
            <person name="Hullo M-F."/>
            <person name="Sacerdot C."/>
            <person name="Tekaia F."/>
            <person name="Leh-Louis V."/>
            <person name="Despons L."/>
            <person name="Khanna V."/>
            <person name="Aury J-M."/>
            <person name="Barbe V."/>
            <person name="Couloux A."/>
            <person name="Labadie K."/>
            <person name="Pelletier E."/>
            <person name="Souciet J-L."/>
            <person name="Boekhout T."/>
            <person name="Gabaldon T."/>
            <person name="Wincker P."/>
            <person name="Dujon B."/>
        </authorList>
    </citation>
    <scope>NUCLEOTIDE SEQUENCE</scope>
    <source>
        <strain evidence="3">CBS 1993</strain>
    </source>
</reference>
<evidence type="ECO:0000313" key="3">
    <source>
        <dbReference type="EMBL" id="CDK24147.1"/>
    </source>
</evidence>
<evidence type="ECO:0000256" key="1">
    <source>
        <dbReference type="SAM" id="MobiDB-lite"/>
    </source>
</evidence>
<feature type="transmembrane region" description="Helical" evidence="2">
    <location>
        <begin position="461"/>
        <end position="482"/>
    </location>
</feature>
<organism evidence="3 4">
    <name type="scientific">Kuraishia capsulata CBS 1993</name>
    <dbReference type="NCBI Taxonomy" id="1382522"/>
    <lineage>
        <taxon>Eukaryota</taxon>
        <taxon>Fungi</taxon>
        <taxon>Dikarya</taxon>
        <taxon>Ascomycota</taxon>
        <taxon>Saccharomycotina</taxon>
        <taxon>Pichiomycetes</taxon>
        <taxon>Pichiales</taxon>
        <taxon>Pichiaceae</taxon>
        <taxon>Kuraishia</taxon>
    </lineage>
</organism>
<feature type="transmembrane region" description="Helical" evidence="2">
    <location>
        <begin position="172"/>
        <end position="194"/>
    </location>
</feature>
<dbReference type="AlphaFoldDB" id="W6MIG7"/>
<dbReference type="EMBL" id="HG793125">
    <property type="protein sequence ID" value="CDK24147.1"/>
    <property type="molecule type" value="Genomic_DNA"/>
</dbReference>
<protein>
    <submittedName>
        <fullName evidence="3">Uncharacterized protein</fullName>
    </submittedName>
</protein>
<reference evidence="3" key="1">
    <citation type="submission" date="2013-12" db="EMBL/GenBank/DDBJ databases">
        <authorList>
            <person name="Genoscope - CEA"/>
        </authorList>
    </citation>
    <scope>NUCLEOTIDE SEQUENCE</scope>
    <source>
        <strain evidence="3">CBS 1993</strain>
    </source>
</reference>
<evidence type="ECO:0000256" key="2">
    <source>
        <dbReference type="SAM" id="Phobius"/>
    </source>
</evidence>
<dbReference type="GeneID" id="34517552"/>
<keyword evidence="2" id="KW-1133">Transmembrane helix</keyword>
<accession>W6MIG7</accession>
<feature type="compositionally biased region" description="Basic and acidic residues" evidence="1">
    <location>
        <begin position="40"/>
        <end position="57"/>
    </location>
</feature>
<sequence length="497" mass="53888">MFANRVSILQPAEATHEALAQTFGSNCAFPFGGDFVGDGARSDRFGETGSRTDEVKSHSFSGVNTDMNTNSMFAKGNVEGANVFGQKSSVFAGAPPLNSDTNGLPEEFGRSSLSDNRSSPFGSSERISTSVSPFSNQRSARTVFSSVSPTKQFLLEKPLEQPKKFSSSHKQIIAIGILICVFFLVVPLGTVITVPSCQSSSSYCIPQLSMRWMDSDSNTHAAFSSARDAASLLGYLAEDLSSDNDDDTSTLQELINANKDGDPEGPPSYLGTIDTFSLDNVFEIGYWGYCRKNLKTGKSFCNKCMGLDIPSVLVRDAGIQLGDVSNHFNPSVLGKSFVTAYYATLRSLKELPGVAGEVIRNALLIRNTAIAIAILISAEFVLSSLNMLIFLFLVAMVSFDRSFYFIKARLFATLSVTAGIQFVVMLLGFSIAAGQTEYTYTLSQAVDTSGFASVSYGYGNYIAWAKFFSSCVVFVSMLAILVKKPWNPKYRDIAYKN</sequence>
<name>W6MIG7_9ASCO</name>
<keyword evidence="4" id="KW-1185">Reference proteome</keyword>